<evidence type="ECO:0000313" key="1">
    <source>
        <dbReference type="EMBL" id="KAI4300161.1"/>
    </source>
</evidence>
<evidence type="ECO:0000313" key="2">
    <source>
        <dbReference type="Proteomes" id="UP000828941"/>
    </source>
</evidence>
<dbReference type="Proteomes" id="UP000828941">
    <property type="component" value="Chromosome 13"/>
</dbReference>
<comment type="caution">
    <text evidence="1">The sequence shown here is derived from an EMBL/GenBank/DDBJ whole genome shotgun (WGS) entry which is preliminary data.</text>
</comment>
<sequence length="963" mass="107529">MTEYGEFRHKRSKIASRTDHATEAERALPAGNRQIQGHRKFQNLSSDSSSCGSGAANEDSYSSKRGWRSSKPPFGTPIKKLLAEEMTREPESKSRAPTVIARLMGLEGLPPQQPANKQLHTTTQVDKTQSSGTFYDRRSSRRSSKDSQEFKDVFEVSEMPKVESCRFSLQGSQDLITEVEMSFIEQKFMDAKRLASDRDLQNSKEFNNALEILDSNTDLLLKYFQQPDSLFKKHLNDLQADPLQSHCSHIKAFKSSDTEKQQGGFPHHFDRRHTVRSAPKLSKFQLKGKDEPDALPTRIVVLKPNLGKLQNATKIVSSPCSSHALLSEYGKLEEFPDVRNRDNEPRKNKIFPNTVRLSRQNSMESREIAKEITRQMKNSLNSSSVVFSSSRFRGYAGDDSLCYFSGNESQEESEITPATSGNSFDLNNRSRPSFRSKESSVCREAKKRLSERWKITHKSQLVQTTSRGSTLADMLATPDKEIKPANFDSLSSEEGFHNKCASNSNGGPAGWVEPLGISSRDGWKGGSLSRSRSLPASSTASGSPRTIMHREALRDDRFMMPKEGHRQYRKKSAKGFDHRHRVNSRSSRPGHKKSRSCHSTNMESDGSSPEIDTIRNKMKINLEKEENVTKQDFLVSETEILDDTRAVTEDVVDVSRENANGSSQPPDEMLPDVSACVSIKGDTISVEEDKLFHQELSAGSSNGNSVSFQPAVAVLESPCSKDADQPSPVSVLEPSFTDDLSSSSECFESLSADLQGLRMQLQLLKLESEEYVEGPMLVSSDEDTGEASTVVSGVNRLCRPEDSWESSYVIDALFESGIDRAHPDKFLEAWHSSECPVSPSVFDKLEKKYSDWTISSRAERRLLFDRINSGILQIFQQFLNMNARPWVRSSLAATSFSSKLIKNGLQDGLLTLLGGQVKVKDDALGKVLLKESKWLDIGDDIDVIGREVEKLLLNDLVAEIAGR</sequence>
<organism evidence="1 2">
    <name type="scientific">Bauhinia variegata</name>
    <name type="common">Purple orchid tree</name>
    <name type="synonym">Phanera variegata</name>
    <dbReference type="NCBI Taxonomy" id="167791"/>
    <lineage>
        <taxon>Eukaryota</taxon>
        <taxon>Viridiplantae</taxon>
        <taxon>Streptophyta</taxon>
        <taxon>Embryophyta</taxon>
        <taxon>Tracheophyta</taxon>
        <taxon>Spermatophyta</taxon>
        <taxon>Magnoliopsida</taxon>
        <taxon>eudicotyledons</taxon>
        <taxon>Gunneridae</taxon>
        <taxon>Pentapetalae</taxon>
        <taxon>rosids</taxon>
        <taxon>fabids</taxon>
        <taxon>Fabales</taxon>
        <taxon>Fabaceae</taxon>
        <taxon>Cercidoideae</taxon>
        <taxon>Cercideae</taxon>
        <taxon>Bauhiniinae</taxon>
        <taxon>Bauhinia</taxon>
    </lineage>
</organism>
<accession>A0ACB9KS70</accession>
<name>A0ACB9KS70_BAUVA</name>
<dbReference type="EMBL" id="CM039438">
    <property type="protein sequence ID" value="KAI4300161.1"/>
    <property type="molecule type" value="Genomic_DNA"/>
</dbReference>
<gene>
    <name evidence="1" type="ORF">L6164_033569</name>
</gene>
<reference evidence="1 2" key="1">
    <citation type="journal article" date="2022" name="DNA Res.">
        <title>Chromosomal-level genome assembly of the orchid tree Bauhinia variegata (Leguminosae; Cercidoideae) supports the allotetraploid origin hypothesis of Bauhinia.</title>
        <authorList>
            <person name="Zhong Y."/>
            <person name="Chen Y."/>
            <person name="Zheng D."/>
            <person name="Pang J."/>
            <person name="Liu Y."/>
            <person name="Luo S."/>
            <person name="Meng S."/>
            <person name="Qian L."/>
            <person name="Wei D."/>
            <person name="Dai S."/>
            <person name="Zhou R."/>
        </authorList>
    </citation>
    <scope>NUCLEOTIDE SEQUENCE [LARGE SCALE GENOMIC DNA]</scope>
    <source>
        <strain evidence="1">BV-YZ2020</strain>
    </source>
</reference>
<protein>
    <submittedName>
        <fullName evidence="1">Uncharacterized protein</fullName>
    </submittedName>
</protein>
<keyword evidence="2" id="KW-1185">Reference proteome</keyword>
<proteinExistence type="predicted"/>